<evidence type="ECO:0000313" key="12">
    <source>
        <dbReference type="Proteomes" id="UP000095751"/>
    </source>
</evidence>
<keyword evidence="3 10" id="KW-0812">Transmembrane</keyword>
<feature type="compositionally biased region" description="Gly residues" evidence="9">
    <location>
        <begin position="25"/>
        <end position="34"/>
    </location>
</feature>
<evidence type="ECO:0000256" key="2">
    <source>
        <dbReference type="ARBA" id="ARBA00022448"/>
    </source>
</evidence>
<organism evidence="11 12">
    <name type="scientific">Fragilariopsis cylindrus CCMP1102</name>
    <dbReference type="NCBI Taxonomy" id="635003"/>
    <lineage>
        <taxon>Eukaryota</taxon>
        <taxon>Sar</taxon>
        <taxon>Stramenopiles</taxon>
        <taxon>Ochrophyta</taxon>
        <taxon>Bacillariophyta</taxon>
        <taxon>Bacillariophyceae</taxon>
        <taxon>Bacillariophycidae</taxon>
        <taxon>Bacillariales</taxon>
        <taxon>Bacillariaceae</taxon>
        <taxon>Fragilariopsis</taxon>
    </lineage>
</organism>
<feature type="region of interest" description="Disordered" evidence="9">
    <location>
        <begin position="419"/>
        <end position="446"/>
    </location>
</feature>
<feature type="transmembrane region" description="Helical" evidence="10">
    <location>
        <begin position="353"/>
        <end position="375"/>
    </location>
</feature>
<keyword evidence="12" id="KW-1185">Reference proteome</keyword>
<evidence type="ECO:0000256" key="6">
    <source>
        <dbReference type="ARBA" id="ARBA00022989"/>
    </source>
</evidence>
<evidence type="ECO:0000256" key="9">
    <source>
        <dbReference type="SAM" id="MobiDB-lite"/>
    </source>
</evidence>
<keyword evidence="5" id="KW-0809">Transit peptide</keyword>
<evidence type="ECO:0000256" key="8">
    <source>
        <dbReference type="ARBA" id="ARBA00023136"/>
    </source>
</evidence>
<keyword evidence="8 10" id="KW-0472">Membrane</keyword>
<dbReference type="GO" id="GO:0015095">
    <property type="term" value="F:magnesium ion transmembrane transporter activity"/>
    <property type="evidence" value="ECO:0007669"/>
    <property type="project" value="TreeGrafter"/>
</dbReference>
<feature type="compositionally biased region" description="Low complexity" evidence="9">
    <location>
        <begin position="12"/>
        <end position="24"/>
    </location>
</feature>
<evidence type="ECO:0000256" key="4">
    <source>
        <dbReference type="ARBA" id="ARBA00022842"/>
    </source>
</evidence>
<feature type="compositionally biased region" description="Low complexity" evidence="9">
    <location>
        <begin position="91"/>
        <end position="116"/>
    </location>
</feature>
<dbReference type="Gene3D" id="1.20.58.340">
    <property type="entry name" value="Magnesium transport protein CorA, transmembrane region"/>
    <property type="match status" value="1"/>
</dbReference>
<dbReference type="KEGG" id="fcy:FRACYDRAFT_252515"/>
<feature type="compositionally biased region" description="Polar residues" evidence="9">
    <location>
        <begin position="138"/>
        <end position="147"/>
    </location>
</feature>
<feature type="compositionally biased region" description="Basic residues" evidence="9">
    <location>
        <begin position="117"/>
        <end position="135"/>
    </location>
</feature>
<reference evidence="11 12" key="1">
    <citation type="submission" date="2016-09" db="EMBL/GenBank/DDBJ databases">
        <title>Extensive genetic diversity and differential bi-allelic expression allows diatom success in the polar Southern Ocean.</title>
        <authorList>
            <consortium name="DOE Joint Genome Institute"/>
            <person name="Mock T."/>
            <person name="Otillar R.P."/>
            <person name="Strauss J."/>
            <person name="Dupont C."/>
            <person name="Frickenhaus S."/>
            <person name="Maumus F."/>
            <person name="Mcmullan M."/>
            <person name="Sanges R."/>
            <person name="Schmutz J."/>
            <person name="Toseland A."/>
            <person name="Valas R."/>
            <person name="Veluchamy A."/>
            <person name="Ward B.J."/>
            <person name="Allen A."/>
            <person name="Barry K."/>
            <person name="Falciatore A."/>
            <person name="Ferrante M."/>
            <person name="Fortunato A.E."/>
            <person name="Gloeckner G."/>
            <person name="Gruber A."/>
            <person name="Hipkin R."/>
            <person name="Janech M."/>
            <person name="Kroth P."/>
            <person name="Leese F."/>
            <person name="Lindquist E."/>
            <person name="Lyon B.R."/>
            <person name="Martin J."/>
            <person name="Mayer C."/>
            <person name="Parker M."/>
            <person name="Quesneville H."/>
            <person name="Raymond J."/>
            <person name="Uhlig C."/>
            <person name="Valentin K.U."/>
            <person name="Worden A.Z."/>
            <person name="Armbrust E.V."/>
            <person name="Bowler C."/>
            <person name="Green B."/>
            <person name="Moulton V."/>
            <person name="Van Oosterhout C."/>
            <person name="Grigoriev I."/>
        </authorList>
    </citation>
    <scope>NUCLEOTIDE SEQUENCE [LARGE SCALE GENOMIC DNA]</scope>
    <source>
        <strain evidence="11 12">CCMP1102</strain>
    </source>
</reference>
<keyword evidence="6 10" id="KW-1133">Transmembrane helix</keyword>
<evidence type="ECO:0000256" key="10">
    <source>
        <dbReference type="SAM" id="Phobius"/>
    </source>
</evidence>
<dbReference type="PANTHER" id="PTHR13890">
    <property type="entry name" value="RNA SPLICING PROTEIN MRS2, MITOCHONDRIAL"/>
    <property type="match status" value="1"/>
</dbReference>
<dbReference type="AlphaFoldDB" id="A0A1E7ELX0"/>
<dbReference type="InterPro" id="IPR039204">
    <property type="entry name" value="MRS2-like"/>
</dbReference>
<keyword evidence="2" id="KW-0813">Transport</keyword>
<evidence type="ECO:0000256" key="1">
    <source>
        <dbReference type="ARBA" id="ARBA00004141"/>
    </source>
</evidence>
<evidence type="ECO:0000313" key="11">
    <source>
        <dbReference type="EMBL" id="OEU06885.1"/>
    </source>
</evidence>
<dbReference type="GO" id="GO:0016020">
    <property type="term" value="C:membrane"/>
    <property type="evidence" value="ECO:0007669"/>
    <property type="project" value="UniProtKB-SubCell"/>
</dbReference>
<sequence length="518" mass="58026">MTTRIKGTGRNSFRQQRQISSSSFGGSGDDGGIYRGNSRRRYFSVLPSSPSSQSSLSAQSPVATSPALIRLLDSRSRSTCSYSHCYRYSSSFSTSSSSTSSAQQASLSSSSAQQPKSKSKNKNKSKKLRSKKRKPYTNSNGNNSNHSLPKYKVAKISDNGEKVQFEIISIIELLKKVHARDLYSLALTSIQEYEFKTKNKGRITGSTRSLVDGHTNTRRNKRSSNTVISPRKETILISFGSIRAVIGLGERYEANQRNEILDINRHESVELLLEEYSRQLSNILAETIYLLKKVQNKQELVAISLDSYRNRIIRMNLYLSIAGISIAYMTTIAGFYGMNIINGHETSVNPYMFTYIVSGTTMSGFLLGIGCYTYIGGNNGASHTRYKERLHEIEIIDGALNKMGALDYTMKYLATMEDNNDNSNSNNSTSDTSSDTSSDTPSQMTRDEFKRKLYESQGLLFDIDNYNDMGDDMNTDNTEFINDKEVDLLFNSLDVTNDGYLNSNDFSNNSNSHTQHFR</sequence>
<name>A0A1E7ELX0_9STRA</name>
<gene>
    <name evidence="11" type="ORF">FRACYDRAFT_252515</name>
</gene>
<feature type="compositionally biased region" description="Polar residues" evidence="9">
    <location>
        <begin position="1"/>
        <end position="11"/>
    </location>
</feature>
<comment type="subcellular location">
    <subcellularLocation>
        <location evidence="1">Membrane</location>
        <topology evidence="1">Multi-pass membrane protein</topology>
    </subcellularLocation>
</comment>
<evidence type="ECO:0000256" key="5">
    <source>
        <dbReference type="ARBA" id="ARBA00022946"/>
    </source>
</evidence>
<protein>
    <submittedName>
        <fullName evidence="11">Uncharacterized protein</fullName>
    </submittedName>
</protein>
<proteinExistence type="predicted"/>
<dbReference type="Proteomes" id="UP000095751">
    <property type="component" value="Unassembled WGS sequence"/>
</dbReference>
<evidence type="ECO:0000256" key="7">
    <source>
        <dbReference type="ARBA" id="ARBA00023065"/>
    </source>
</evidence>
<keyword evidence="7" id="KW-0406">Ion transport</keyword>
<evidence type="ECO:0000256" key="3">
    <source>
        <dbReference type="ARBA" id="ARBA00022692"/>
    </source>
</evidence>
<dbReference type="EMBL" id="KV784394">
    <property type="protein sequence ID" value="OEU06885.1"/>
    <property type="molecule type" value="Genomic_DNA"/>
</dbReference>
<dbReference type="InParanoid" id="A0A1E7ELX0"/>
<feature type="compositionally biased region" description="Low complexity" evidence="9">
    <location>
        <begin position="421"/>
        <end position="440"/>
    </location>
</feature>
<feature type="region of interest" description="Disordered" evidence="9">
    <location>
        <begin position="204"/>
        <end position="226"/>
    </location>
</feature>
<feature type="transmembrane region" description="Helical" evidence="10">
    <location>
        <begin position="317"/>
        <end position="341"/>
    </location>
</feature>
<feature type="region of interest" description="Disordered" evidence="9">
    <location>
        <begin position="91"/>
        <end position="150"/>
    </location>
</feature>
<feature type="region of interest" description="Disordered" evidence="9">
    <location>
        <begin position="1"/>
        <end position="37"/>
    </location>
</feature>
<accession>A0A1E7ELX0</accession>
<dbReference type="PANTHER" id="PTHR13890:SF0">
    <property type="entry name" value="MAGNESIUM TRANSPORTER MRS2 HOMOLOG, MITOCHONDRIAL"/>
    <property type="match status" value="1"/>
</dbReference>
<keyword evidence="4" id="KW-0460">Magnesium</keyword>
<dbReference type="OrthoDB" id="10251508at2759"/>